<gene>
    <name evidence="2" type="ORF">WKI299_LOCUS36536</name>
</gene>
<dbReference type="PANTHER" id="PTHR46580">
    <property type="entry name" value="SENSOR KINASE-RELATED"/>
    <property type="match status" value="1"/>
</dbReference>
<accession>A0A816ZXG5</accession>
<organism evidence="2 3">
    <name type="scientific">Rotaria magnacalcarata</name>
    <dbReference type="NCBI Taxonomy" id="392030"/>
    <lineage>
        <taxon>Eukaryota</taxon>
        <taxon>Metazoa</taxon>
        <taxon>Spiralia</taxon>
        <taxon>Gnathifera</taxon>
        <taxon>Rotifera</taxon>
        <taxon>Eurotatoria</taxon>
        <taxon>Bdelloidea</taxon>
        <taxon>Philodinida</taxon>
        <taxon>Philodinidae</taxon>
        <taxon>Rotaria</taxon>
    </lineage>
</organism>
<dbReference type="Pfam" id="PF13517">
    <property type="entry name" value="FG-GAP_3"/>
    <property type="match status" value="1"/>
</dbReference>
<evidence type="ECO:0000313" key="2">
    <source>
        <dbReference type="EMBL" id="CAF2241440.1"/>
    </source>
</evidence>
<evidence type="ECO:0000256" key="1">
    <source>
        <dbReference type="ARBA" id="ARBA00022729"/>
    </source>
</evidence>
<keyword evidence="1" id="KW-0732">Signal</keyword>
<dbReference type="SUPFAM" id="SSF69318">
    <property type="entry name" value="Integrin alpha N-terminal domain"/>
    <property type="match status" value="2"/>
</dbReference>
<dbReference type="Proteomes" id="UP000663856">
    <property type="component" value="Unassembled WGS sequence"/>
</dbReference>
<reference evidence="2" key="1">
    <citation type="submission" date="2021-02" db="EMBL/GenBank/DDBJ databases">
        <authorList>
            <person name="Nowell W R."/>
        </authorList>
    </citation>
    <scope>NUCLEOTIDE SEQUENCE</scope>
</reference>
<dbReference type="AlphaFoldDB" id="A0A816ZXG5"/>
<feature type="non-terminal residue" evidence="2">
    <location>
        <position position="1"/>
    </location>
</feature>
<sequence>IGLQFEHDNGNFPSQRTFSLDSSRPLSLAIGDFNNDNRTDIVVVNDGTLTVIVLLGADDEYSRVPLNYQVGYDSIPYSVTVSDFNNDNQLNIVGHSTVFGSRPQFIAVDDFDNDKQLDIIVADSNKNNILVLKGKANGIYSIITIHSTASYSSSCSVTISHFDNDNKTDVVIADYGTNDILILNRNALYPSVSQITYSFSESRVTSYFAVSVLNHDSQLNLALSDIDRKMIGVLLGNGNRTFEKQQTYQVTPYTDKMLIAFGDSNNDHGLDIVIVLTNISEIESVAVGDFNTNNNIDILTTNYWNNDFGYGDGNFTKMKIYLSGTNFYPISAAVIYVEAIDERLAPKNHCRNSYGKFWDEISGMNLKKTH</sequence>
<evidence type="ECO:0000313" key="3">
    <source>
        <dbReference type="Proteomes" id="UP000663856"/>
    </source>
</evidence>
<dbReference type="InterPro" id="IPR028994">
    <property type="entry name" value="Integrin_alpha_N"/>
</dbReference>
<name>A0A816ZXG5_9BILA</name>
<proteinExistence type="predicted"/>
<protein>
    <recommendedName>
        <fullName evidence="4">VCBS repeat-containing protein</fullName>
    </recommendedName>
</protein>
<dbReference type="Gene3D" id="2.130.10.130">
    <property type="entry name" value="Integrin alpha, N-terminal"/>
    <property type="match status" value="1"/>
</dbReference>
<dbReference type="EMBL" id="CAJNRF010017842">
    <property type="protein sequence ID" value="CAF2241440.1"/>
    <property type="molecule type" value="Genomic_DNA"/>
</dbReference>
<dbReference type="InterPro" id="IPR013517">
    <property type="entry name" value="FG-GAP"/>
</dbReference>
<comment type="caution">
    <text evidence="2">The sequence shown here is derived from an EMBL/GenBank/DDBJ whole genome shotgun (WGS) entry which is preliminary data.</text>
</comment>
<evidence type="ECO:0008006" key="4">
    <source>
        <dbReference type="Google" id="ProtNLM"/>
    </source>
</evidence>